<dbReference type="GO" id="GO:0007399">
    <property type="term" value="P:nervous system development"/>
    <property type="evidence" value="ECO:0007669"/>
    <property type="project" value="TreeGrafter"/>
</dbReference>
<dbReference type="AlphaFoldDB" id="A0AA89BZ70"/>
<accession>A0AA89BZ70</accession>
<evidence type="ECO:0000256" key="7">
    <source>
        <dbReference type="ARBA" id="ARBA00022737"/>
    </source>
</evidence>
<dbReference type="InterPro" id="IPR024511">
    <property type="entry name" value="Frtz"/>
</dbReference>
<evidence type="ECO:0000256" key="11">
    <source>
        <dbReference type="ARBA" id="ARBA00023212"/>
    </source>
</evidence>
<evidence type="ECO:0000256" key="1">
    <source>
        <dbReference type="ARBA" id="ARBA00004236"/>
    </source>
</evidence>
<evidence type="ECO:0000256" key="8">
    <source>
        <dbReference type="ARBA" id="ARBA00022794"/>
    </source>
</evidence>
<evidence type="ECO:0000313" key="13">
    <source>
        <dbReference type="EMBL" id="KAK3093102.1"/>
    </source>
</evidence>
<dbReference type="PANTHER" id="PTHR13667:SF5">
    <property type="entry name" value="WD REPEAT-CONTAINING AND PLANAR CELL POLARITY EFFECTOR PROTEIN FRITZ HOMOLOG"/>
    <property type="match status" value="1"/>
</dbReference>
<keyword evidence="10" id="KW-0472">Membrane</keyword>
<dbReference type="GO" id="GO:0005886">
    <property type="term" value="C:plasma membrane"/>
    <property type="evidence" value="ECO:0007669"/>
    <property type="project" value="UniProtKB-SubCell"/>
</dbReference>
<dbReference type="EMBL" id="VSWD01000009">
    <property type="protein sequence ID" value="KAK3093102.1"/>
    <property type="molecule type" value="Genomic_DNA"/>
</dbReference>
<gene>
    <name evidence="13" type="ORF">FSP39_011064</name>
</gene>
<evidence type="ECO:0000256" key="3">
    <source>
        <dbReference type="ARBA" id="ARBA00006059"/>
    </source>
</evidence>
<dbReference type="GO" id="GO:0045184">
    <property type="term" value="P:establishment of protein localization"/>
    <property type="evidence" value="ECO:0007669"/>
    <property type="project" value="TreeGrafter"/>
</dbReference>
<dbReference type="GO" id="GO:0044782">
    <property type="term" value="P:cilium organization"/>
    <property type="evidence" value="ECO:0007669"/>
    <property type="project" value="TreeGrafter"/>
</dbReference>
<dbReference type="GO" id="GO:0097541">
    <property type="term" value="C:axonemal basal plate"/>
    <property type="evidence" value="ECO:0007669"/>
    <property type="project" value="TreeGrafter"/>
</dbReference>
<evidence type="ECO:0000256" key="6">
    <source>
        <dbReference type="ARBA" id="ARBA00022574"/>
    </source>
</evidence>
<keyword evidence="14" id="KW-1185">Reference proteome</keyword>
<keyword evidence="11" id="KW-0206">Cytoskeleton</keyword>
<evidence type="ECO:0000256" key="4">
    <source>
        <dbReference type="ARBA" id="ARBA00022475"/>
    </source>
</evidence>
<comment type="subcellular location">
    <subcellularLocation>
        <location evidence="1">Cell membrane</location>
    </subcellularLocation>
    <subcellularLocation>
        <location evidence="2">Cytoplasm</location>
        <location evidence="2">Cytoskeleton</location>
        <location evidence="2">Cilium axoneme</location>
    </subcellularLocation>
</comment>
<keyword evidence="9" id="KW-0969">Cilium</keyword>
<dbReference type="Proteomes" id="UP001186944">
    <property type="component" value="Unassembled WGS sequence"/>
</dbReference>
<keyword evidence="12" id="KW-0966">Cell projection</keyword>
<evidence type="ECO:0000256" key="10">
    <source>
        <dbReference type="ARBA" id="ARBA00023136"/>
    </source>
</evidence>
<proteinExistence type="inferred from homology"/>
<keyword evidence="8" id="KW-0970">Cilium biogenesis/degradation</keyword>
<evidence type="ECO:0000256" key="12">
    <source>
        <dbReference type="ARBA" id="ARBA00023273"/>
    </source>
</evidence>
<evidence type="ECO:0000256" key="2">
    <source>
        <dbReference type="ARBA" id="ARBA00004430"/>
    </source>
</evidence>
<evidence type="ECO:0000256" key="5">
    <source>
        <dbReference type="ARBA" id="ARBA00022490"/>
    </source>
</evidence>
<evidence type="ECO:0000256" key="9">
    <source>
        <dbReference type="ARBA" id="ARBA00023069"/>
    </source>
</evidence>
<reference evidence="13" key="1">
    <citation type="submission" date="2019-08" db="EMBL/GenBank/DDBJ databases">
        <title>The improved chromosome-level genome for the pearl oyster Pinctada fucata martensii using PacBio sequencing and Hi-C.</title>
        <authorList>
            <person name="Zheng Z."/>
        </authorList>
    </citation>
    <scope>NUCLEOTIDE SEQUENCE</scope>
    <source>
        <strain evidence="13">ZZ-2019</strain>
        <tissue evidence="13">Adductor muscle</tissue>
    </source>
</reference>
<keyword evidence="6" id="KW-0853">WD repeat</keyword>
<sequence length="117" mass="13133">IVLSNMMTACFVLSGHSGCVEKIFLDKSMVGKLSGDVVSDAFLSDYFFITTYQDRPKLDYGYFIKRPPLGEGLKRLEKMSVWEPKITQVDMPGPLGRRLDRKLSANTRHDMVGGSLL</sequence>
<evidence type="ECO:0000313" key="14">
    <source>
        <dbReference type="Proteomes" id="UP001186944"/>
    </source>
</evidence>
<dbReference type="PANTHER" id="PTHR13667">
    <property type="entry name" value="HOMOLOC-13"/>
    <property type="match status" value="1"/>
</dbReference>
<name>A0AA89BZ70_PINIB</name>
<comment type="similarity">
    <text evidence="3">Belongs to the WD repeat fritz family.</text>
</comment>
<protein>
    <submittedName>
        <fullName evidence="13">Uncharacterized protein</fullName>
    </submittedName>
</protein>
<comment type="caution">
    <text evidence="13">The sequence shown here is derived from an EMBL/GenBank/DDBJ whole genome shotgun (WGS) entry which is preliminary data.</text>
</comment>
<feature type="non-terminal residue" evidence="13">
    <location>
        <position position="1"/>
    </location>
</feature>
<keyword evidence="5" id="KW-0963">Cytoplasm</keyword>
<keyword evidence="7" id="KW-0677">Repeat</keyword>
<dbReference type="Pfam" id="PF11768">
    <property type="entry name" value="Frtz"/>
    <property type="match status" value="1"/>
</dbReference>
<organism evidence="13 14">
    <name type="scientific">Pinctada imbricata</name>
    <name type="common">Atlantic pearl-oyster</name>
    <name type="synonym">Pinctada martensii</name>
    <dbReference type="NCBI Taxonomy" id="66713"/>
    <lineage>
        <taxon>Eukaryota</taxon>
        <taxon>Metazoa</taxon>
        <taxon>Spiralia</taxon>
        <taxon>Lophotrochozoa</taxon>
        <taxon>Mollusca</taxon>
        <taxon>Bivalvia</taxon>
        <taxon>Autobranchia</taxon>
        <taxon>Pteriomorphia</taxon>
        <taxon>Pterioida</taxon>
        <taxon>Pterioidea</taxon>
        <taxon>Pteriidae</taxon>
        <taxon>Pinctada</taxon>
    </lineage>
</organism>
<keyword evidence="4" id="KW-1003">Cell membrane</keyword>